<accession>A0A6I7HUA9</accession>
<evidence type="ECO:0000313" key="3">
    <source>
        <dbReference type="Proteomes" id="UP000252582"/>
    </source>
</evidence>
<dbReference type="EMBL" id="QPIX01000001">
    <property type="protein sequence ID" value="RCW28743.1"/>
    <property type="molecule type" value="Genomic_DNA"/>
</dbReference>
<reference evidence="2 3" key="1">
    <citation type="submission" date="2018-07" db="EMBL/GenBank/DDBJ databases">
        <title>Genomic Encyclopedia of Type Strains, Phase IV (KMG-IV): sequencing the most valuable type-strain genomes for metagenomic binning, comparative biology and taxonomic classification.</title>
        <authorList>
            <person name="Goeker M."/>
        </authorList>
    </citation>
    <scope>NUCLEOTIDE SEQUENCE [LARGE SCALE GENOMIC DNA]</scope>
    <source>
        <strain evidence="2 3">DSM 25528</strain>
    </source>
</reference>
<feature type="compositionally biased region" description="Basic and acidic residues" evidence="1">
    <location>
        <begin position="102"/>
        <end position="149"/>
    </location>
</feature>
<feature type="compositionally biased region" description="Low complexity" evidence="1">
    <location>
        <begin position="24"/>
        <end position="33"/>
    </location>
</feature>
<dbReference type="AlphaFoldDB" id="A0A6I7HUA9"/>
<feature type="compositionally biased region" description="Basic and acidic residues" evidence="1">
    <location>
        <begin position="61"/>
        <end position="90"/>
    </location>
</feature>
<protein>
    <submittedName>
        <fullName evidence="2">Uncharacterized protein</fullName>
    </submittedName>
</protein>
<sequence>MLLSNVIHALGAGVLPPESAGRTAMARMSASPADARRARRLADQRHGKGHEECRAYALNGPRRDQQLETRCETADQRGEGEEAETGDEHPLQTMNVAEAAGDDDRRRQAREIGDDDRLNRAEGGGERPGQRRQRDVGDAGAERGEQHCECKRRRDHPRPFRSACFFLFHRLSPCVICHSGAGYDFKST</sequence>
<proteinExistence type="predicted"/>
<gene>
    <name evidence="2" type="ORF">DFR48_101761</name>
</gene>
<evidence type="ECO:0000313" key="2">
    <source>
        <dbReference type="EMBL" id="RCW28743.1"/>
    </source>
</evidence>
<feature type="region of interest" description="Disordered" evidence="1">
    <location>
        <begin position="24"/>
        <end position="152"/>
    </location>
</feature>
<comment type="caution">
    <text evidence="2">The sequence shown here is derived from an EMBL/GenBank/DDBJ whole genome shotgun (WGS) entry which is preliminary data.</text>
</comment>
<organism evidence="2 3">
    <name type="scientific">Ciceribacter lividus</name>
    <dbReference type="NCBI Taxonomy" id="1197950"/>
    <lineage>
        <taxon>Bacteria</taxon>
        <taxon>Pseudomonadati</taxon>
        <taxon>Pseudomonadota</taxon>
        <taxon>Alphaproteobacteria</taxon>
        <taxon>Hyphomicrobiales</taxon>
        <taxon>Rhizobiaceae</taxon>
        <taxon>Ciceribacter</taxon>
    </lineage>
</organism>
<feature type="compositionally biased region" description="Basic and acidic residues" evidence="1">
    <location>
        <begin position="34"/>
        <end position="54"/>
    </location>
</feature>
<dbReference type="Proteomes" id="UP000252582">
    <property type="component" value="Unassembled WGS sequence"/>
</dbReference>
<evidence type="ECO:0000256" key="1">
    <source>
        <dbReference type="SAM" id="MobiDB-lite"/>
    </source>
</evidence>
<keyword evidence="3" id="KW-1185">Reference proteome</keyword>
<name>A0A6I7HUA9_9HYPH</name>